<dbReference type="AlphaFoldDB" id="A0A4S8JM98"/>
<dbReference type="Proteomes" id="UP000317650">
    <property type="component" value="Chromosome 1"/>
</dbReference>
<feature type="compositionally biased region" description="Basic and acidic residues" evidence="2">
    <location>
        <begin position="156"/>
        <end position="165"/>
    </location>
</feature>
<dbReference type="Gene3D" id="2.120.10.30">
    <property type="entry name" value="TolB, C-terminal domain"/>
    <property type="match status" value="1"/>
</dbReference>
<proteinExistence type="predicted"/>
<name>A0A4S8JM98_MUSBA</name>
<evidence type="ECO:0000313" key="4">
    <source>
        <dbReference type="Proteomes" id="UP000317650"/>
    </source>
</evidence>
<gene>
    <name evidence="3" type="ORF">C4D60_Mb01t04550</name>
</gene>
<reference evidence="3 4" key="1">
    <citation type="journal article" date="2019" name="Nat. Plants">
        <title>Genome sequencing of Musa balbisiana reveals subgenome evolution and function divergence in polyploid bananas.</title>
        <authorList>
            <person name="Yao X."/>
        </authorList>
    </citation>
    <scope>NUCLEOTIDE SEQUENCE [LARGE SCALE GENOMIC DNA]</scope>
    <source>
        <strain evidence="4">cv. DH-PKW</strain>
        <tissue evidence="3">Leaves</tissue>
    </source>
</reference>
<organism evidence="3 4">
    <name type="scientific">Musa balbisiana</name>
    <name type="common">Banana</name>
    <dbReference type="NCBI Taxonomy" id="52838"/>
    <lineage>
        <taxon>Eukaryota</taxon>
        <taxon>Viridiplantae</taxon>
        <taxon>Streptophyta</taxon>
        <taxon>Embryophyta</taxon>
        <taxon>Tracheophyta</taxon>
        <taxon>Spermatophyta</taxon>
        <taxon>Magnoliopsida</taxon>
        <taxon>Liliopsida</taxon>
        <taxon>Zingiberales</taxon>
        <taxon>Musaceae</taxon>
        <taxon>Musa</taxon>
    </lineage>
</organism>
<dbReference type="InterPro" id="IPR011042">
    <property type="entry name" value="6-blade_b-propeller_TolB-like"/>
</dbReference>
<sequence>MHMACTMYRACAAAYEPCPEYHQLTLVCVVVTCRSGPNHYWLNDNGGNTKYNQDGIFLVLVFSITKDTDIVGYNERVTMFHRVKLLHQRYPELNVLALCCGSIDLASNHAWITQAIMEERAWAVTRRRERDDDVGAGGSYDEARGCNEGGMVNEGGGRRECTMTKEEEEERERERYQEGKKLSSFADKQEAVRLGKRCNDKNLSEEDVVLVAYITDHVGFLLCKGSTDHVVHFNLDIDHRVIAKVLRAALEFKLLVQPVVILISGLQKYMEIVKEPYFNSLRNLILCYPGSVSVDEDGNHIFISDSNHHRIIISDGAGKILDCIGCSPGFEDGEFESAKLFRPAGSFYHPDENCLFFVDSENHAIRKADMEKRVLETIYPACVRKRSSIWSWILDKLGLETKVVSQPGELDVDLIKFPWYLMKTRDNDLLTIDRSGSPALIKTWKYAKNGGLSIYHKQTVACFETLWVVSMETGEIKRIVRGVSNIMEMCGDMIMEKVTLVKDIYQNMPSKRLHHCLSFEGIPFAGLFSSVASFQNDVILCDAASQRVLKYHRASRGISFLQFSNLGVLGLPYWMVCPLERVVNSGNAGSFCSEQLHHFDVLPGRCDVQFSVDIPHGTELVAPVDRSCIWCQARGSAAELSGLQGAVTGAEKVGVAQQWFDELDNLASLKMEDEPCSEDGEELPEEHFPVKDKIHFDCSITISPGTAEVVVSAVVYLKPKKTQGSTDEWILPATTLLDYNKHEVRKLEEDASIRLLSKTFEDVEDMIFMKPLHIRLRFECADHPAGKTTKETICTDSTIKVPISLN</sequence>
<dbReference type="Pfam" id="PF01436">
    <property type="entry name" value="NHL"/>
    <property type="match status" value="1"/>
</dbReference>
<evidence type="ECO:0000313" key="3">
    <source>
        <dbReference type="EMBL" id="THU62382.1"/>
    </source>
</evidence>
<dbReference type="SUPFAM" id="SSF101898">
    <property type="entry name" value="NHL repeat"/>
    <property type="match status" value="1"/>
</dbReference>
<evidence type="ECO:0000256" key="2">
    <source>
        <dbReference type="SAM" id="MobiDB-lite"/>
    </source>
</evidence>
<keyword evidence="4" id="KW-1185">Reference proteome</keyword>
<dbReference type="FunFam" id="2.120.10.30:FF:000108">
    <property type="entry name" value="NHL domain-containing protein"/>
    <property type="match status" value="1"/>
</dbReference>
<dbReference type="PANTHER" id="PTHR46388">
    <property type="entry name" value="NHL REPEAT-CONTAINING PROTEIN 2"/>
    <property type="match status" value="1"/>
</dbReference>
<accession>A0A4S8JM98</accession>
<dbReference type="STRING" id="52838.A0A4S8JM98"/>
<dbReference type="InterPro" id="IPR001258">
    <property type="entry name" value="NHL_repeat"/>
</dbReference>
<evidence type="ECO:0000256" key="1">
    <source>
        <dbReference type="ARBA" id="ARBA00022737"/>
    </source>
</evidence>
<dbReference type="PANTHER" id="PTHR46388:SF3">
    <property type="entry name" value="DUF1618 DOMAIN-CONTAINING PROTEIN"/>
    <property type="match status" value="1"/>
</dbReference>
<comment type="caution">
    <text evidence="3">The sequence shown here is derived from an EMBL/GenBank/DDBJ whole genome shotgun (WGS) entry which is preliminary data.</text>
</comment>
<feature type="region of interest" description="Disordered" evidence="2">
    <location>
        <begin position="145"/>
        <end position="179"/>
    </location>
</feature>
<keyword evidence="1" id="KW-0677">Repeat</keyword>
<dbReference type="EMBL" id="PYDT01000004">
    <property type="protein sequence ID" value="THU62382.1"/>
    <property type="molecule type" value="Genomic_DNA"/>
</dbReference>
<protein>
    <submittedName>
        <fullName evidence="3">Uncharacterized protein</fullName>
    </submittedName>
</protein>